<feature type="compositionally biased region" description="Acidic residues" evidence="1">
    <location>
        <begin position="450"/>
        <end position="463"/>
    </location>
</feature>
<name>A0ABM1R3J6_CAMSA</name>
<dbReference type="GeneID" id="104753548"/>
<dbReference type="Pfam" id="PF03078">
    <property type="entry name" value="ATHILA"/>
    <property type="match status" value="1"/>
</dbReference>
<gene>
    <name evidence="4" type="primary">LOC104753548</name>
</gene>
<dbReference type="Proteomes" id="UP000694864">
    <property type="component" value="Chromosome 16"/>
</dbReference>
<evidence type="ECO:0000259" key="2">
    <source>
        <dbReference type="Pfam" id="PF03078"/>
    </source>
</evidence>
<keyword evidence="3" id="KW-1185">Reference proteome</keyword>
<evidence type="ECO:0000313" key="4">
    <source>
        <dbReference type="RefSeq" id="XP_019093584.1"/>
    </source>
</evidence>
<organism evidence="3 4">
    <name type="scientific">Camelina sativa</name>
    <name type="common">False flax</name>
    <name type="synonym">Myagrum sativum</name>
    <dbReference type="NCBI Taxonomy" id="90675"/>
    <lineage>
        <taxon>Eukaryota</taxon>
        <taxon>Viridiplantae</taxon>
        <taxon>Streptophyta</taxon>
        <taxon>Embryophyta</taxon>
        <taxon>Tracheophyta</taxon>
        <taxon>Spermatophyta</taxon>
        <taxon>Magnoliopsida</taxon>
        <taxon>eudicotyledons</taxon>
        <taxon>Gunneridae</taxon>
        <taxon>Pentapetalae</taxon>
        <taxon>rosids</taxon>
        <taxon>malvids</taxon>
        <taxon>Brassicales</taxon>
        <taxon>Brassicaceae</taxon>
        <taxon>Camelineae</taxon>
        <taxon>Camelina</taxon>
    </lineage>
</organism>
<protein>
    <submittedName>
        <fullName evidence="4">Uncharacterized protein LOC104753548</fullName>
    </submittedName>
</protein>
<dbReference type="RefSeq" id="XP_019093584.1">
    <property type="nucleotide sequence ID" value="XM_019238039.1"/>
</dbReference>
<reference evidence="4" key="2">
    <citation type="submission" date="2025-08" db="UniProtKB">
        <authorList>
            <consortium name="RefSeq"/>
        </authorList>
    </citation>
    <scope>IDENTIFICATION</scope>
    <source>
        <tissue evidence="4">Leaf</tissue>
    </source>
</reference>
<proteinExistence type="predicted"/>
<reference evidence="3" key="1">
    <citation type="journal article" date="2014" name="Nat. Commun.">
        <title>The emerging biofuel crop Camelina sativa retains a highly undifferentiated hexaploid genome structure.</title>
        <authorList>
            <person name="Kagale S."/>
            <person name="Koh C."/>
            <person name="Nixon J."/>
            <person name="Bollina V."/>
            <person name="Clarke W.E."/>
            <person name="Tuteja R."/>
            <person name="Spillane C."/>
            <person name="Robinson S.J."/>
            <person name="Links M.G."/>
            <person name="Clarke C."/>
            <person name="Higgins E.E."/>
            <person name="Huebert T."/>
            <person name="Sharpe A.G."/>
            <person name="Parkin I.A."/>
        </authorList>
    </citation>
    <scope>NUCLEOTIDE SEQUENCE [LARGE SCALE GENOMIC DNA]</scope>
    <source>
        <strain evidence="3">cv. DH55</strain>
    </source>
</reference>
<sequence>MVKGVNYRAACQRAVVVPTLYYDDFTLGALGIRDDVDWLFRKWGLRKFISFKYNAYENLTKEFLGTVTVGFQDARTPKADTGILDFCIGDKEYSITIPDLCKAFGFTSYEKIRFTPSKSTYPIWTQFADHNAYEGGSKAAQIKHPALRYAHRMLANTMFSRGDTGTVKADEFYIMMAPFINDPQKVNLGAVLACELVEYKHYAYENRNKRAVFGIGGVVSVILEACGVDLKEHTPVEGDNRIDLAFLGRTHYLGGWVDNPLRFGYRFTASYENEQIFLLPSPHLPSIKPGSTPFPPSPSSFYIATSDRPLLLLSKYFAKMRKSMQKKPIQSSGERSVISLPLNQPVNAPLRTETDKWFYSSITKLEKNQARLEKKLACQALIITKLTHAVKKYAPALVFKRSTKEKDPRQYHSDGDLSDTSLSFPFILEEHDLDENDVTSEPLAPADPSTLEDDAPSSSDDEC</sequence>
<evidence type="ECO:0000313" key="3">
    <source>
        <dbReference type="Proteomes" id="UP000694864"/>
    </source>
</evidence>
<dbReference type="InterPro" id="IPR004312">
    <property type="entry name" value="ATHILA_Orf1_C"/>
</dbReference>
<feature type="domain" description="Arabidopsis retrotransposon Orf1 C-terminal" evidence="2">
    <location>
        <begin position="16"/>
        <end position="397"/>
    </location>
</feature>
<accession>A0ABM1R3J6</accession>
<evidence type="ECO:0000256" key="1">
    <source>
        <dbReference type="SAM" id="MobiDB-lite"/>
    </source>
</evidence>
<feature type="region of interest" description="Disordered" evidence="1">
    <location>
        <begin position="432"/>
        <end position="463"/>
    </location>
</feature>